<feature type="transmembrane region" description="Helical" evidence="1">
    <location>
        <begin position="245"/>
        <end position="263"/>
    </location>
</feature>
<dbReference type="EMBL" id="CAJNIZ010046504">
    <property type="protein sequence ID" value="CAE7750070.1"/>
    <property type="molecule type" value="Genomic_DNA"/>
</dbReference>
<dbReference type="InterPro" id="IPR009737">
    <property type="entry name" value="Aim32/Apd1-like"/>
</dbReference>
<dbReference type="InterPro" id="IPR036249">
    <property type="entry name" value="Thioredoxin-like_sf"/>
</dbReference>
<dbReference type="CDD" id="cd03062">
    <property type="entry name" value="TRX_Fd_Sucrase"/>
    <property type="match status" value="1"/>
</dbReference>
<name>A0A812XRH7_SYMPI</name>
<gene>
    <name evidence="2" type="primary">AIM32</name>
    <name evidence="2" type="ORF">SPIL2461_LOCUS21706</name>
</gene>
<dbReference type="Pfam" id="PF06999">
    <property type="entry name" value="Suc_Fer-like"/>
    <property type="match status" value="1"/>
</dbReference>
<keyword evidence="1" id="KW-1133">Transmembrane helix</keyword>
<organism evidence="2 3">
    <name type="scientific">Symbiodinium pilosum</name>
    <name type="common">Dinoflagellate</name>
    <dbReference type="NCBI Taxonomy" id="2952"/>
    <lineage>
        <taxon>Eukaryota</taxon>
        <taxon>Sar</taxon>
        <taxon>Alveolata</taxon>
        <taxon>Dinophyceae</taxon>
        <taxon>Suessiales</taxon>
        <taxon>Symbiodiniaceae</taxon>
        <taxon>Symbiodinium</taxon>
    </lineage>
</organism>
<keyword evidence="1" id="KW-0812">Transmembrane</keyword>
<protein>
    <submittedName>
        <fullName evidence="2">AIM32 protein</fullName>
    </submittedName>
</protein>
<reference evidence="2" key="1">
    <citation type="submission" date="2021-02" db="EMBL/GenBank/DDBJ databases">
        <authorList>
            <person name="Dougan E. K."/>
            <person name="Rhodes N."/>
            <person name="Thang M."/>
            <person name="Chan C."/>
        </authorList>
    </citation>
    <scope>NUCLEOTIDE SEQUENCE</scope>
</reference>
<sequence length="271" mass="29843">MEEVGFERPEVNSEPLAGTVKAYDTHVFLAWGRASDWPEDPFDAQYAGTLPVTLDKAIKAAKADIKSKVRLTLVEAESKDEEGCVLVFPNYIRYEIGTDGARIPEFVQYLAGHREGTGVSSSSCVPDIEDPFVFVCAHAKRDARCGFCGPRLLQSAVQLAQTTRITTMQIRKCSHIGGHKYAGNVIVYGGKAEAEDGHWYGYATPGNLFAILTGRAVRSRLWRGRLGISESAAIAERKRQALLDVLPFGLVVILIGIGSYAWLRRRRSSHD</sequence>
<keyword evidence="3" id="KW-1185">Reference proteome</keyword>
<evidence type="ECO:0000256" key="1">
    <source>
        <dbReference type="SAM" id="Phobius"/>
    </source>
</evidence>
<proteinExistence type="predicted"/>
<dbReference type="Gene3D" id="3.40.30.10">
    <property type="entry name" value="Glutaredoxin"/>
    <property type="match status" value="1"/>
</dbReference>
<comment type="caution">
    <text evidence="2">The sequence shown here is derived from an EMBL/GenBank/DDBJ whole genome shotgun (WGS) entry which is preliminary data.</text>
</comment>
<dbReference type="OrthoDB" id="10253744at2759"/>
<accession>A0A812XRH7</accession>
<keyword evidence="1" id="KW-0472">Membrane</keyword>
<dbReference type="SUPFAM" id="SSF52833">
    <property type="entry name" value="Thioredoxin-like"/>
    <property type="match status" value="1"/>
</dbReference>
<dbReference type="PANTHER" id="PTHR31902:SF14">
    <property type="entry name" value="ACTIN PATCHES DISTAL PROTEIN 1"/>
    <property type="match status" value="1"/>
</dbReference>
<dbReference type="PANTHER" id="PTHR31902">
    <property type="entry name" value="ACTIN PATCHES DISTAL PROTEIN 1"/>
    <property type="match status" value="1"/>
</dbReference>
<dbReference type="AlphaFoldDB" id="A0A812XRH7"/>
<evidence type="ECO:0000313" key="3">
    <source>
        <dbReference type="Proteomes" id="UP000649617"/>
    </source>
</evidence>
<dbReference type="Proteomes" id="UP000649617">
    <property type="component" value="Unassembled WGS sequence"/>
</dbReference>
<evidence type="ECO:0000313" key="2">
    <source>
        <dbReference type="EMBL" id="CAE7750070.1"/>
    </source>
</evidence>